<organism evidence="8 9">
    <name type="scientific">Limosilactobacillus gastricus DSM 16045</name>
    <dbReference type="NCBI Taxonomy" id="1423749"/>
    <lineage>
        <taxon>Bacteria</taxon>
        <taxon>Bacillati</taxon>
        <taxon>Bacillota</taxon>
        <taxon>Bacilli</taxon>
        <taxon>Lactobacillales</taxon>
        <taxon>Lactobacillaceae</taxon>
        <taxon>Limosilactobacillus</taxon>
    </lineage>
</organism>
<keyword evidence="9" id="KW-1185">Reference proteome</keyword>
<dbReference type="PROSITE" id="PS00923">
    <property type="entry name" value="ASP_GLU_RACEMASE_1"/>
    <property type="match status" value="1"/>
</dbReference>
<dbReference type="UniPathway" id="UPA00219"/>
<evidence type="ECO:0000256" key="3">
    <source>
        <dbReference type="ARBA" id="ARBA00022960"/>
    </source>
</evidence>
<feature type="active site" description="Proton donor/acceptor" evidence="7">
    <location>
        <position position="176"/>
    </location>
</feature>
<feature type="binding site" evidence="7">
    <location>
        <begin position="177"/>
        <end position="178"/>
    </location>
    <ligand>
        <name>substrate</name>
    </ligand>
</feature>
<evidence type="ECO:0000256" key="4">
    <source>
        <dbReference type="ARBA" id="ARBA00022984"/>
    </source>
</evidence>
<keyword evidence="3 7" id="KW-0133">Cell shape</keyword>
<dbReference type="Proteomes" id="UP000051739">
    <property type="component" value="Unassembled WGS sequence"/>
</dbReference>
<dbReference type="GO" id="GO:0071555">
    <property type="term" value="P:cell wall organization"/>
    <property type="evidence" value="ECO:0007669"/>
    <property type="project" value="UniProtKB-KW"/>
</dbReference>
<dbReference type="HAMAP" id="MF_00258">
    <property type="entry name" value="Glu_racemase"/>
    <property type="match status" value="1"/>
</dbReference>
<dbReference type="PANTHER" id="PTHR21198">
    <property type="entry name" value="GLUTAMATE RACEMASE"/>
    <property type="match status" value="1"/>
</dbReference>
<dbReference type="FunFam" id="3.40.50.1860:FF:000001">
    <property type="entry name" value="Glutamate racemase"/>
    <property type="match status" value="1"/>
</dbReference>
<dbReference type="GO" id="GO:0008881">
    <property type="term" value="F:glutamate racemase activity"/>
    <property type="evidence" value="ECO:0007669"/>
    <property type="project" value="UniProtKB-UniRule"/>
</dbReference>
<sequence length="257" mass="27977">MDSGIGGLSIVRVLMQELPHESIIFVGDQQHFPYGTRTTENIRELALKISQYLVAQNVKLLVIACNTATAAALPILQAQLPIPVIGVIEPGARAAIEVAQTSRIGVIATDSTIRSQAYAQALHRLVPETNVVSQATQPLVSVVEHGLTGTFQAQQMVNNALAIFKEQPVSALILGCTHFPFLEYEIHHCLGKEVVLIDPAEETVKTVHSRLAQTDQLADQSDPQSTFYSTGDQLELLAGVNRWVNPQAKYQCAHLNL</sequence>
<name>A0A0R1VAQ0_9LACO</name>
<comment type="pathway">
    <text evidence="7">Cell wall biogenesis; peptidoglycan biosynthesis.</text>
</comment>
<evidence type="ECO:0000313" key="8">
    <source>
        <dbReference type="EMBL" id="KRM00345.1"/>
    </source>
</evidence>
<dbReference type="PROSITE" id="PS00924">
    <property type="entry name" value="ASP_GLU_RACEMASE_2"/>
    <property type="match status" value="1"/>
</dbReference>
<comment type="function">
    <text evidence="7">Provides the (R)-glutamate required for cell wall biosynthesis.</text>
</comment>
<dbReference type="PATRIC" id="fig|1423749.3.peg.1274"/>
<feature type="binding site" evidence="7">
    <location>
        <begin position="34"/>
        <end position="35"/>
    </location>
    <ligand>
        <name>substrate</name>
    </ligand>
</feature>
<evidence type="ECO:0000313" key="9">
    <source>
        <dbReference type="Proteomes" id="UP000051739"/>
    </source>
</evidence>
<dbReference type="Pfam" id="PF01177">
    <property type="entry name" value="Asp_Glu_race"/>
    <property type="match status" value="1"/>
</dbReference>
<evidence type="ECO:0000256" key="2">
    <source>
        <dbReference type="ARBA" id="ARBA00013090"/>
    </source>
</evidence>
<feature type="active site" description="Proton donor/acceptor" evidence="7">
    <location>
        <position position="65"/>
    </location>
</feature>
<gene>
    <name evidence="7" type="primary">murI</name>
    <name evidence="8" type="ORF">FC60_GL001245</name>
</gene>
<dbReference type="GO" id="GO:0009252">
    <property type="term" value="P:peptidoglycan biosynthetic process"/>
    <property type="evidence" value="ECO:0007669"/>
    <property type="project" value="UniProtKB-UniRule"/>
</dbReference>
<feature type="binding site" evidence="7">
    <location>
        <begin position="66"/>
        <end position="67"/>
    </location>
    <ligand>
        <name>substrate</name>
    </ligand>
</feature>
<dbReference type="SUPFAM" id="SSF53681">
    <property type="entry name" value="Aspartate/glutamate racemase"/>
    <property type="match status" value="2"/>
</dbReference>
<evidence type="ECO:0000256" key="7">
    <source>
        <dbReference type="HAMAP-Rule" id="MF_00258"/>
    </source>
</evidence>
<evidence type="ECO:0000256" key="6">
    <source>
        <dbReference type="ARBA" id="ARBA00023316"/>
    </source>
</evidence>
<keyword evidence="5 7" id="KW-0413">Isomerase</keyword>
<evidence type="ECO:0000256" key="5">
    <source>
        <dbReference type="ARBA" id="ARBA00023235"/>
    </source>
</evidence>
<dbReference type="EC" id="5.1.1.3" evidence="2 7"/>
<feature type="binding site" evidence="7">
    <location>
        <begin position="2"/>
        <end position="3"/>
    </location>
    <ligand>
        <name>substrate</name>
    </ligand>
</feature>
<keyword evidence="6 7" id="KW-0961">Cell wall biogenesis/degradation</keyword>
<dbReference type="InterPro" id="IPR004391">
    <property type="entry name" value="Glu_race"/>
</dbReference>
<dbReference type="InterPro" id="IPR015942">
    <property type="entry name" value="Asp/Glu/hydantoin_racemase"/>
</dbReference>
<comment type="catalytic activity">
    <reaction evidence="1 7">
        <text>L-glutamate = D-glutamate</text>
        <dbReference type="Rhea" id="RHEA:12813"/>
        <dbReference type="ChEBI" id="CHEBI:29985"/>
        <dbReference type="ChEBI" id="CHEBI:29986"/>
        <dbReference type="EC" id="5.1.1.3"/>
    </reaction>
</comment>
<comment type="similarity">
    <text evidence="7">Belongs to the aspartate/glutamate racemases family.</text>
</comment>
<dbReference type="Gene3D" id="3.40.50.1860">
    <property type="match status" value="2"/>
</dbReference>
<dbReference type="PANTHER" id="PTHR21198:SF2">
    <property type="entry name" value="GLUTAMATE RACEMASE"/>
    <property type="match status" value="1"/>
</dbReference>
<dbReference type="NCBIfam" id="TIGR00067">
    <property type="entry name" value="glut_race"/>
    <property type="match status" value="1"/>
</dbReference>
<comment type="caution">
    <text evidence="8">The sequence shown here is derived from an EMBL/GenBank/DDBJ whole genome shotgun (WGS) entry which is preliminary data.</text>
</comment>
<dbReference type="EMBL" id="AZFN01000036">
    <property type="protein sequence ID" value="KRM00345.1"/>
    <property type="molecule type" value="Genomic_DNA"/>
</dbReference>
<evidence type="ECO:0000256" key="1">
    <source>
        <dbReference type="ARBA" id="ARBA00001602"/>
    </source>
</evidence>
<reference evidence="8 9" key="1">
    <citation type="journal article" date="2015" name="Genome Announc.">
        <title>Expanding the biotechnology potential of lactobacilli through comparative genomics of 213 strains and associated genera.</title>
        <authorList>
            <person name="Sun Z."/>
            <person name="Harris H.M."/>
            <person name="McCann A."/>
            <person name="Guo C."/>
            <person name="Argimon S."/>
            <person name="Zhang W."/>
            <person name="Yang X."/>
            <person name="Jeffery I.B."/>
            <person name="Cooney J.C."/>
            <person name="Kagawa T.F."/>
            <person name="Liu W."/>
            <person name="Song Y."/>
            <person name="Salvetti E."/>
            <person name="Wrobel A."/>
            <person name="Rasinkangas P."/>
            <person name="Parkhill J."/>
            <person name="Rea M.C."/>
            <person name="O'Sullivan O."/>
            <person name="Ritari J."/>
            <person name="Douillard F.P."/>
            <person name="Paul Ross R."/>
            <person name="Yang R."/>
            <person name="Briner A.E."/>
            <person name="Felis G.E."/>
            <person name="de Vos W.M."/>
            <person name="Barrangou R."/>
            <person name="Klaenhammer T.R."/>
            <person name="Caufield P.W."/>
            <person name="Cui Y."/>
            <person name="Zhang H."/>
            <person name="O'Toole P.W."/>
        </authorList>
    </citation>
    <scope>NUCLEOTIDE SEQUENCE [LARGE SCALE GENOMIC DNA]</scope>
    <source>
        <strain evidence="8 9">DSM 16045</strain>
    </source>
</reference>
<dbReference type="GO" id="GO:0008360">
    <property type="term" value="P:regulation of cell shape"/>
    <property type="evidence" value="ECO:0007669"/>
    <property type="project" value="UniProtKB-KW"/>
</dbReference>
<dbReference type="InterPro" id="IPR001920">
    <property type="entry name" value="Asp/Glu_race"/>
</dbReference>
<keyword evidence="4 7" id="KW-0573">Peptidoglycan synthesis</keyword>
<accession>A0A0R1VAQ0</accession>
<proteinExistence type="inferred from homology"/>
<protein>
    <recommendedName>
        <fullName evidence="2 7">Glutamate racemase</fullName>
        <ecNumber evidence="2 7">5.1.1.3</ecNumber>
    </recommendedName>
</protein>
<dbReference type="InterPro" id="IPR033134">
    <property type="entry name" value="Asp/Glu_racemase_AS_2"/>
</dbReference>
<dbReference type="InterPro" id="IPR018187">
    <property type="entry name" value="Asp/Glu_racemase_AS_1"/>
</dbReference>
<dbReference type="AlphaFoldDB" id="A0A0R1VAQ0"/>